<sequence length="513" mass="56284">MVGKPSGGFGTSSSSLTSLVPRQVMLDSRSVVAAAGGDKLAEKKSKKRRKAEREETGSSPAARAALLRAVAAFLESSGFTRTLAVLRSEALLEIDDGSKTPVLDLEEIICNYLELSEDPVIGSITGYEEQGSRRVRAKITDVQDKPAMKEEDGIQDHFEEPIFKKKKKKVKGDDDNVNTGSCLLDESNVSSKDKKKKKNKLTSDSFCEVANEDGLKTSQEEKGKPQGSENATTENSMGEDNSKSKDKKKRKHNLVAESSSGHTVEVQNGSKVDGGKKGKSATENIEKDAKGSNPNIESSSCSPYTVNIDKKAKKRKRSTSEETELHVDNGAAVQEAKQDLKEGKNKEETEKLDDSLLNSELHTSRKKKKSEKSENDSEKIANIPMNKQSQVEKDTNGSADNGNVGKNENQGNGSLKSKKVELKHSAEPKTVNAFQRVKIDEVKFADERLQDNSYWAKDGADTGYGAKAQDVLGQVRGRDFRHEKTKKKRGSYRGGQIDFHSHSVKFTYSDDED</sequence>
<feature type="compositionally biased region" description="Basic and acidic residues" evidence="1">
    <location>
        <begin position="140"/>
        <end position="163"/>
    </location>
</feature>
<feature type="region of interest" description="Disordered" evidence="1">
    <location>
        <begin position="140"/>
        <end position="427"/>
    </location>
</feature>
<evidence type="ECO:0000313" key="4">
    <source>
        <dbReference type="Proteomes" id="UP000652761"/>
    </source>
</evidence>
<feature type="compositionally biased region" description="Basic and acidic residues" evidence="1">
    <location>
        <begin position="318"/>
        <end position="327"/>
    </location>
</feature>
<dbReference type="PROSITE" id="PS50896">
    <property type="entry name" value="LISH"/>
    <property type="match status" value="1"/>
</dbReference>
<keyword evidence="4" id="KW-1185">Reference proteome</keyword>
<name>A0A843TQ44_COLES</name>
<comment type="caution">
    <text evidence="3">The sequence shown here is derived from an EMBL/GenBank/DDBJ whole genome shotgun (WGS) entry which is preliminary data.</text>
</comment>
<feature type="compositionally biased region" description="Basic and acidic residues" evidence="1">
    <location>
        <begin position="213"/>
        <end position="224"/>
    </location>
</feature>
<dbReference type="PANTHER" id="PTHR23216">
    <property type="entry name" value="NUCLEOLAR AND COILED-BODY PHOSPHOPROTEIN 1"/>
    <property type="match status" value="1"/>
</dbReference>
<dbReference type="OrthoDB" id="5599646at2759"/>
<dbReference type="Proteomes" id="UP000652761">
    <property type="component" value="Unassembled WGS sequence"/>
</dbReference>
<gene>
    <name evidence="3" type="ORF">Taro_004637</name>
</gene>
<feature type="compositionally biased region" description="Polar residues" evidence="1">
    <location>
        <begin position="396"/>
        <end position="415"/>
    </location>
</feature>
<dbReference type="InterPro" id="IPR006594">
    <property type="entry name" value="LisH"/>
</dbReference>
<feature type="compositionally biased region" description="Polar residues" evidence="1">
    <location>
        <begin position="227"/>
        <end position="239"/>
    </location>
</feature>
<evidence type="ECO:0000313" key="3">
    <source>
        <dbReference type="EMBL" id="MQL72316.1"/>
    </source>
</evidence>
<evidence type="ECO:0000256" key="1">
    <source>
        <dbReference type="SAM" id="MobiDB-lite"/>
    </source>
</evidence>
<feature type="compositionally biased region" description="Polar residues" evidence="1">
    <location>
        <begin position="256"/>
        <end position="268"/>
    </location>
</feature>
<feature type="region of interest" description="Disordered" evidence="1">
    <location>
        <begin position="475"/>
        <end position="496"/>
    </location>
</feature>
<dbReference type="InterPro" id="IPR039191">
    <property type="entry name" value="Nopp140-like"/>
</dbReference>
<dbReference type="EMBL" id="NMUH01000126">
    <property type="protein sequence ID" value="MQL72316.1"/>
    <property type="molecule type" value="Genomic_DNA"/>
</dbReference>
<dbReference type="PANTHER" id="PTHR23216:SF1">
    <property type="entry name" value="NUCLEOLAR AND COILED-BODY PHOSPHOPROTEIN 1"/>
    <property type="match status" value="1"/>
</dbReference>
<feature type="region of interest" description="Disordered" evidence="1">
    <location>
        <begin position="35"/>
        <end position="60"/>
    </location>
</feature>
<organism evidence="3 4">
    <name type="scientific">Colocasia esculenta</name>
    <name type="common">Wild taro</name>
    <name type="synonym">Arum esculentum</name>
    <dbReference type="NCBI Taxonomy" id="4460"/>
    <lineage>
        <taxon>Eukaryota</taxon>
        <taxon>Viridiplantae</taxon>
        <taxon>Streptophyta</taxon>
        <taxon>Embryophyta</taxon>
        <taxon>Tracheophyta</taxon>
        <taxon>Spermatophyta</taxon>
        <taxon>Magnoliopsida</taxon>
        <taxon>Liliopsida</taxon>
        <taxon>Araceae</taxon>
        <taxon>Aroideae</taxon>
        <taxon>Colocasieae</taxon>
        <taxon>Colocasia</taxon>
    </lineage>
</organism>
<reference evidence="3" key="1">
    <citation type="submission" date="2017-07" db="EMBL/GenBank/DDBJ databases">
        <title>Taro Niue Genome Assembly and Annotation.</title>
        <authorList>
            <person name="Atibalentja N."/>
            <person name="Keating K."/>
            <person name="Fields C.J."/>
        </authorList>
    </citation>
    <scope>NUCLEOTIDE SEQUENCE</scope>
    <source>
        <strain evidence="3">Niue_2</strain>
        <tissue evidence="3">Leaf</tissue>
    </source>
</reference>
<accession>A0A843TQ44</accession>
<dbReference type="InterPro" id="IPR007718">
    <property type="entry name" value="Srp40_C"/>
</dbReference>
<feature type="domain" description="Srp40 C-terminal" evidence="2">
    <location>
        <begin position="434"/>
        <end position="506"/>
    </location>
</feature>
<dbReference type="AlphaFoldDB" id="A0A843TQ44"/>
<feature type="compositionally biased region" description="Basic and acidic residues" evidence="1">
    <location>
        <begin position="336"/>
        <end position="354"/>
    </location>
</feature>
<feature type="compositionally biased region" description="Basic and acidic residues" evidence="1">
    <location>
        <begin position="418"/>
        <end position="427"/>
    </location>
</feature>
<protein>
    <recommendedName>
        <fullName evidence="2">Srp40 C-terminal domain-containing protein</fullName>
    </recommendedName>
</protein>
<dbReference type="Pfam" id="PF05022">
    <property type="entry name" value="SRP40_C"/>
    <property type="match status" value="1"/>
</dbReference>
<proteinExistence type="predicted"/>
<evidence type="ECO:0000259" key="2">
    <source>
        <dbReference type="Pfam" id="PF05022"/>
    </source>
</evidence>
<dbReference type="GO" id="GO:0005730">
    <property type="term" value="C:nucleolus"/>
    <property type="evidence" value="ECO:0007669"/>
    <property type="project" value="InterPro"/>
</dbReference>
<feature type="compositionally biased region" description="Polar residues" evidence="1">
    <location>
        <begin position="292"/>
        <end position="305"/>
    </location>
</feature>